<dbReference type="InterPro" id="IPR050927">
    <property type="entry name" value="TRPM"/>
</dbReference>
<evidence type="ECO:0008006" key="15">
    <source>
        <dbReference type="Google" id="ProtNLM"/>
    </source>
</evidence>
<evidence type="ECO:0000259" key="12">
    <source>
        <dbReference type="Pfam" id="PF18139"/>
    </source>
</evidence>
<protein>
    <recommendedName>
        <fullName evidence="15">TRPM SLOG domain-containing protein</fullName>
    </recommendedName>
</protein>
<evidence type="ECO:0000256" key="4">
    <source>
        <dbReference type="ARBA" id="ARBA00022989"/>
    </source>
</evidence>
<feature type="region of interest" description="Disordered" evidence="9">
    <location>
        <begin position="788"/>
        <end position="811"/>
    </location>
</feature>
<feature type="transmembrane region" description="Helical" evidence="10">
    <location>
        <begin position="1105"/>
        <end position="1126"/>
    </location>
</feature>
<keyword evidence="3 10" id="KW-0812">Transmembrane</keyword>
<feature type="domain" description="Ion transport" evidence="11">
    <location>
        <begin position="841"/>
        <end position="1082"/>
    </location>
</feature>
<dbReference type="PANTHER" id="PTHR13800">
    <property type="entry name" value="TRANSIENT RECEPTOR POTENTIAL CATION CHANNEL, SUBFAMILY M, MEMBER 6"/>
    <property type="match status" value="1"/>
</dbReference>
<evidence type="ECO:0000256" key="9">
    <source>
        <dbReference type="SAM" id="MobiDB-lite"/>
    </source>
</evidence>
<evidence type="ECO:0000256" key="2">
    <source>
        <dbReference type="ARBA" id="ARBA00022448"/>
    </source>
</evidence>
<feature type="transmembrane region" description="Helical" evidence="10">
    <location>
        <begin position="975"/>
        <end position="998"/>
    </location>
</feature>
<evidence type="ECO:0000256" key="8">
    <source>
        <dbReference type="SAM" id="Coils"/>
    </source>
</evidence>
<evidence type="ECO:0000259" key="13">
    <source>
        <dbReference type="Pfam" id="PF25508"/>
    </source>
</evidence>
<feature type="transmembrane region" description="Helical" evidence="10">
    <location>
        <begin position="933"/>
        <end position="955"/>
    </location>
</feature>
<proteinExistence type="predicted"/>
<name>A0A0X3PLD5_SCHSO</name>
<dbReference type="PANTHER" id="PTHR13800:SF12">
    <property type="entry name" value="TRANSIENT RECEPTOR POTENTIAL CATION CHANNEL SUBFAMILY M MEMBER-LIKE 2"/>
    <property type="match status" value="1"/>
</dbReference>
<feature type="domain" description="TRPM SLOG" evidence="12">
    <location>
        <begin position="107"/>
        <end position="356"/>
    </location>
</feature>
<dbReference type="AlphaFoldDB" id="A0A0X3PLD5"/>
<evidence type="ECO:0000256" key="5">
    <source>
        <dbReference type="ARBA" id="ARBA00023065"/>
    </source>
</evidence>
<dbReference type="GO" id="GO:0099604">
    <property type="term" value="F:ligand-gated calcium channel activity"/>
    <property type="evidence" value="ECO:0007669"/>
    <property type="project" value="TreeGrafter"/>
</dbReference>
<evidence type="ECO:0000256" key="1">
    <source>
        <dbReference type="ARBA" id="ARBA00004141"/>
    </source>
</evidence>
<sequence length="1257" mass="142680">MEQILLSRIKRKSLSKNPAAAEKLSKFIRGAFTFKECMTYVCEGSKSKCGCGASEDEHFLVAEACQSTRPEKTFETWSDDLIINQGPTNAFGTIKFTKNSIDTRKLAKYVRIADNDDIINVKVLFSKYWKLLEPRQPLLCLSIIGGAKGFKLDGKKRETFCKGLITAAQITNAWIITSGLNLGIVSVVGDAVQEAHSHSFETKTAALHLKCIGITPWGYTLNRHQLINSATNREFKEYSIVEELKSGQPVSLNENHTHYLFVDEGFRNSFIRSRAMNVRAILEELISRPEFEGGLGIPVIQIIVEGGYDVLVQARDSVQHNIPIVVCSGTGRAANLLDAAIRFRGQDEVFEDFTPSQKKRLEKILQGLTDKEKAKSLEKGFELLLQIVQKPNLLNIVDLGQSADLDSAILYALIKTSAEPFDQIHIALKFDRVDIVRENGLDKRFNARRGQLEFLMNLALVENRPDFVELVLEMGLDVNRFVNHIRLRYLYNNTSETEILKTCLKACNLPLQDISLRKRNLVAAGLVEKAIDPMAEMIMGPNSSSKLFVLSTVVKKLRRKPREDWISLRTVGRLLQEMVGCSFPDVYWDEAIHFQRKVILHPYRELFIWAVLFDRPQMVALFLRLAREPVSLGLIGCNLYEKIAKYLPLYDTDGRLRMITQKLQLEAAILQVVDRCYEASHGKTTYLLDRRSENTDGCTCTELAAQAHCLKFMSSASCQYAVDFEWCAGVKANPAVTICAYFCPLLLLSDKLFIFSTESAVLDDDDDDVEEEAANRPDMHHLVVSNTYSTEDSGGDEDDEDDAGEADADGSDYNADGRLKLFVRIQRFYTAPRTKFYVQFLAYIIFLIFYAYVLLFAFYPTYLSACEIVLMVYLASFFVETIRGVIKSAQQPGTYNSRPRKWITSYSWHGYDIILNITNITSLLLRIGLDTTFIYAKSVSAISYILFFIRLFQLYSAHHKLGPKVQMITQMFKELLIFMLILAVFLVSSGVVMESLLYPYRTEFNASVLLDVVYIPYYRIYGELNLDESNAINAGCTESDGITCPMYNFLVPLLMAIYMITVVVLLINLLIAIFSNVFASVEVNSLEVWKFTKYSLMVEYRSKTILPPPFLLFEVLVEIFVALICLCKKQARRELDDKIVCETKEDIDRQVEYMQKWAALKIAKEEENSTQKSVEGRLNSIQATMEELSERIRFTENEDADQEAPETLNVDQKIGSALQVQQLESLAQRIGHIEQVMINHMRRVEQVLGKQGLTSGS</sequence>
<evidence type="ECO:0000256" key="7">
    <source>
        <dbReference type="ARBA" id="ARBA00023303"/>
    </source>
</evidence>
<feature type="domain" description="TRPM-like" evidence="13">
    <location>
        <begin position="450"/>
        <end position="714"/>
    </location>
</feature>
<feature type="transmembrane region" description="Helical" evidence="10">
    <location>
        <begin position="906"/>
        <end position="927"/>
    </location>
</feature>
<accession>A0A0X3PLD5</accession>
<feature type="compositionally biased region" description="Acidic residues" evidence="9">
    <location>
        <begin position="793"/>
        <end position="810"/>
    </location>
</feature>
<reference evidence="14" key="1">
    <citation type="submission" date="2016-01" db="EMBL/GenBank/DDBJ databases">
        <title>Reference transcriptome for the parasite Schistocephalus solidus: insights into the molecular evolution of parasitism.</title>
        <authorList>
            <person name="Hebert F.O."/>
            <person name="Grambauer S."/>
            <person name="Barber I."/>
            <person name="Landry C.R."/>
            <person name="Aubin-Horth N."/>
        </authorList>
    </citation>
    <scope>NUCLEOTIDE SEQUENCE</scope>
</reference>
<evidence type="ECO:0000256" key="10">
    <source>
        <dbReference type="SAM" id="Phobius"/>
    </source>
</evidence>
<dbReference type="Pfam" id="PF00520">
    <property type="entry name" value="Ion_trans"/>
    <property type="match status" value="1"/>
</dbReference>
<comment type="subcellular location">
    <subcellularLocation>
        <location evidence="1">Membrane</location>
        <topology evidence="1">Multi-pass membrane protein</topology>
    </subcellularLocation>
</comment>
<organism evidence="14">
    <name type="scientific">Schistocephalus solidus</name>
    <name type="common">Tapeworm</name>
    <dbReference type="NCBI Taxonomy" id="70667"/>
    <lineage>
        <taxon>Eukaryota</taxon>
        <taxon>Metazoa</taxon>
        <taxon>Spiralia</taxon>
        <taxon>Lophotrochozoa</taxon>
        <taxon>Platyhelminthes</taxon>
        <taxon>Cestoda</taxon>
        <taxon>Eucestoda</taxon>
        <taxon>Diphyllobothriidea</taxon>
        <taxon>Diphyllobothriidae</taxon>
        <taxon>Schistocephalus</taxon>
    </lineage>
</organism>
<dbReference type="InterPro" id="IPR005821">
    <property type="entry name" value="Ion_trans_dom"/>
</dbReference>
<evidence type="ECO:0000259" key="11">
    <source>
        <dbReference type="Pfam" id="PF00520"/>
    </source>
</evidence>
<dbReference type="Pfam" id="PF25508">
    <property type="entry name" value="TRPM2"/>
    <property type="match status" value="1"/>
</dbReference>
<keyword evidence="4 10" id="KW-1133">Transmembrane helix</keyword>
<feature type="transmembrane region" description="Helical" evidence="10">
    <location>
        <begin position="868"/>
        <end position="886"/>
    </location>
</feature>
<keyword evidence="8" id="KW-0175">Coiled coil</keyword>
<keyword evidence="5" id="KW-0406">Ion transport</keyword>
<dbReference type="GO" id="GO:0005886">
    <property type="term" value="C:plasma membrane"/>
    <property type="evidence" value="ECO:0007669"/>
    <property type="project" value="TreeGrafter"/>
</dbReference>
<keyword evidence="7" id="KW-0407">Ion channel</keyword>
<evidence type="ECO:0000256" key="6">
    <source>
        <dbReference type="ARBA" id="ARBA00023136"/>
    </source>
</evidence>
<feature type="coiled-coil region" evidence="8">
    <location>
        <begin position="1171"/>
        <end position="1198"/>
    </location>
</feature>
<dbReference type="EMBL" id="GEEE01010490">
    <property type="protein sequence ID" value="JAP52735.1"/>
    <property type="molecule type" value="Transcribed_RNA"/>
</dbReference>
<dbReference type="InterPro" id="IPR041491">
    <property type="entry name" value="TRPM_SLOG"/>
</dbReference>
<gene>
    <name evidence="14" type="ORF">TR151166</name>
</gene>
<evidence type="ECO:0000256" key="3">
    <source>
        <dbReference type="ARBA" id="ARBA00022692"/>
    </source>
</evidence>
<feature type="transmembrane region" description="Helical" evidence="10">
    <location>
        <begin position="1056"/>
        <end position="1079"/>
    </location>
</feature>
<dbReference type="Pfam" id="PF18139">
    <property type="entry name" value="LSDAT_euk"/>
    <property type="match status" value="1"/>
</dbReference>
<dbReference type="InterPro" id="IPR057366">
    <property type="entry name" value="TRPM-like"/>
</dbReference>
<keyword evidence="6 10" id="KW-0472">Membrane</keyword>
<feature type="transmembrane region" description="Helical" evidence="10">
    <location>
        <begin position="836"/>
        <end position="862"/>
    </location>
</feature>
<evidence type="ECO:0000313" key="14">
    <source>
        <dbReference type="EMBL" id="JAP52735.1"/>
    </source>
</evidence>
<keyword evidence="2" id="KW-0813">Transport</keyword>